<comment type="cofactor">
    <cofactor evidence="1">
        <name>pantetheine 4'-phosphate</name>
        <dbReference type="ChEBI" id="CHEBI:47942"/>
    </cofactor>
</comment>
<dbReference type="EMBL" id="WMBB01000006">
    <property type="protein sequence ID" value="MTE14114.1"/>
    <property type="molecule type" value="Genomic_DNA"/>
</dbReference>
<dbReference type="GO" id="GO:0008610">
    <property type="term" value="P:lipid biosynthetic process"/>
    <property type="evidence" value="ECO:0007669"/>
    <property type="project" value="UniProtKB-ARBA"/>
</dbReference>
<dbReference type="PANTHER" id="PTHR45527">
    <property type="entry name" value="NONRIBOSOMAL PEPTIDE SYNTHETASE"/>
    <property type="match status" value="1"/>
</dbReference>
<dbReference type="InterPro" id="IPR000873">
    <property type="entry name" value="AMP-dep_synth/lig_dom"/>
</dbReference>
<dbReference type="Gene3D" id="3.30.300.30">
    <property type="match status" value="2"/>
</dbReference>
<dbReference type="InterPro" id="IPR023213">
    <property type="entry name" value="CAT-like_dom_sf"/>
</dbReference>
<protein>
    <submittedName>
        <fullName evidence="5">Amino acid adenylation domain-containing protein</fullName>
    </submittedName>
</protein>
<dbReference type="PANTHER" id="PTHR45527:SF14">
    <property type="entry name" value="PLIPASTATIN SYNTHASE SUBUNIT B"/>
    <property type="match status" value="1"/>
</dbReference>
<dbReference type="GO" id="GO:0072330">
    <property type="term" value="P:monocarboxylic acid biosynthetic process"/>
    <property type="evidence" value="ECO:0007669"/>
    <property type="project" value="UniProtKB-ARBA"/>
</dbReference>
<dbReference type="CDD" id="cd19540">
    <property type="entry name" value="LCL_NRPS-like"/>
    <property type="match status" value="1"/>
</dbReference>
<dbReference type="GO" id="GO:0043041">
    <property type="term" value="P:amino acid activation for nonribosomal peptide biosynthetic process"/>
    <property type="evidence" value="ECO:0007669"/>
    <property type="project" value="TreeGrafter"/>
</dbReference>
<dbReference type="CDD" id="cd17643">
    <property type="entry name" value="A_NRPS_Cytc1-like"/>
    <property type="match status" value="1"/>
</dbReference>
<dbReference type="Pfam" id="PF13193">
    <property type="entry name" value="AMP-binding_C"/>
    <property type="match status" value="2"/>
</dbReference>
<dbReference type="InterPro" id="IPR020806">
    <property type="entry name" value="PKS_PP-bd"/>
</dbReference>
<evidence type="ECO:0000259" key="4">
    <source>
        <dbReference type="PROSITE" id="PS50075"/>
    </source>
</evidence>
<dbReference type="InterPro" id="IPR010071">
    <property type="entry name" value="AA_adenyl_dom"/>
</dbReference>
<dbReference type="InterPro" id="IPR001242">
    <property type="entry name" value="Condensation_dom"/>
</dbReference>
<comment type="caution">
    <text evidence="5">The sequence shown here is derived from an EMBL/GenBank/DDBJ whole genome shotgun (WGS) entry which is preliminary data.</text>
</comment>
<dbReference type="InterPro" id="IPR009081">
    <property type="entry name" value="PP-bd_ACP"/>
</dbReference>
<dbReference type="SUPFAM" id="SSF56801">
    <property type="entry name" value="Acetyl-CoA synthetase-like"/>
    <property type="match status" value="2"/>
</dbReference>
<dbReference type="NCBIfam" id="TIGR01733">
    <property type="entry name" value="AA-adenyl-dom"/>
    <property type="match status" value="2"/>
</dbReference>
<evidence type="ECO:0000313" key="6">
    <source>
        <dbReference type="Proteomes" id="UP000432464"/>
    </source>
</evidence>
<dbReference type="GO" id="GO:0031177">
    <property type="term" value="F:phosphopantetheine binding"/>
    <property type="evidence" value="ECO:0007669"/>
    <property type="project" value="InterPro"/>
</dbReference>
<dbReference type="PROSITE" id="PS50075">
    <property type="entry name" value="CARRIER"/>
    <property type="match status" value="2"/>
</dbReference>
<organism evidence="5 6">
    <name type="scientific">Nocardia aurantiaca</name>
    <dbReference type="NCBI Taxonomy" id="2675850"/>
    <lineage>
        <taxon>Bacteria</taxon>
        <taxon>Bacillati</taxon>
        <taxon>Actinomycetota</taxon>
        <taxon>Actinomycetes</taxon>
        <taxon>Mycobacteriales</taxon>
        <taxon>Nocardiaceae</taxon>
        <taxon>Nocardia</taxon>
    </lineage>
</organism>
<sequence>MTRRLPLTRAQQHVWVAQQLDDTGQRLLVGGYVQIHGVLDEEVFERALRLVVARAESLRVRFDAEADGSVVQVVEEVSDWPLHRNSFRAAADAHGEAVRFMEAALARPFDLGRAPLFEHHLLDVGDAGTLWFIRSHHVVLDGASSAALIRRVAETYTALLDGRPVEESVFDRLADLVAEDEQFRTSTRFAADREFWARRLAIGGPYEPPQFAAAPAAAAGNRFLRQAGVLCEAEWKTLRARADATGTPWPVWTLAAIALLLHADSGTRTVTLGLAVPAKRSRHALGMTANILPLRITVDPAATVGDLLAAVRAESLIILRHQRFQYGEMLADLGGSGLQGGILGPTVNVMPMQKDLRFGSASASLRHLAAGRSDNLNISIYDNGDPALSVVLESTTLRYSERDLAAHHHRLTETIAALAAAPQELPLGMLRPTPDPAGPSATAEVAGTLVDRFDRVVTANGGAIAVVHGDEQLTYAELDERARVLARIIAGYGVGPGEFVGLALPRSMDLVVAIIAVLRAGAAYVPLDPSYPRPRLRAILEDAAPALVLTGAGVGLPEGISATPVLRIGDPPQVVPSEPAVLRSPQFPAYVIHTSGTTGRPKGVMVTHANVVRLLTATRQWFEFGADDVWTLFHSTAFDFSVWEIWGALGHGGRLVIVDAETARSPREFLELLVAQRVTVLNQTPSAFGMLVDAEASRPAGSDRLALRYVLFGGEPVEPWRLAEWWARHDPQAPRLVNMYGITEATVFTTGTPLTGVASTGEIGTAIPDSAVYILDAALRPVAPGMPGELYVAGPGVAAGYLRQPGRTASRFTADPFGGPGTVMYRSGDVARWTEGGTLEYLGRADRQVKIRGFRIEPGEIEAALCALPAVRAAVVLTVEHRPGDRRLVAYAAGTAIDLGAVRTAIAERLPAHAVPSSIVAVDAIPTTPNGKIDERALRALAIDGTASAAGISPHGDAEVRLHAVFAEVLGHQGFSVDDGFFAVGGDSILAIRLSDRARAAGLAITPRDVFEQQNIRALARTVGTPAPVPARAAVSPLAMRDGRTFLPATPLQSGLLFHSLYQGGEGEDPYLVQVALRVDGPIDAERLSAALRAVLDRHPHLLGRFVVDGDTPEYEIRADVELPWRVVDLVDLPSGERDDAVERVRAEDAHMEPLAGPLVTVTLVRTEPHSATLLVTHHHALLDGWSLGILLRELLLGYRGLELPAATPFTAFLEWSAAQDREGARRAWAEALAGAEPCKVARADLRRWRRPDEHTFILPTATVTALRDQAAAHGLTLNSMIQALWALVMSNLTGSDDVVFGITVSGRDGGDLDGAVGLLMNTVPLRVRSRASETPLELAVRIQRERVALMEYDHLGLPDILAAASVTDLFDTSLVFENFPLDTALLDDPDAEFRVTSVNVLGGTHFPLTVIVEPAAGTLTFRIAVRLEQVDALTDVDEVWSRILVAAAALTAPRQSPVGRLDLLPPARRAELLAAGRGAAADIDNGGLAQCFESTARVHAHDVALWCDGAELTYAELNARANQVARWLRTRGAGPGVPIGIALPRSIDLVVVFLAIAKLGAVCVPLSDRYPPAHVRRLLAFTGAELVIRELDGAATEFDDGDLGVAVLPDAVATLMFTSGSTGASKGVEVTHRNIVARARDRIAQNDGHQRMLMHLPYTWDMVVWELWLPLLNGRTVVLARSGVLDAHDYTEVLRAGLVTSIMLPPGLFHILAEQIPNELAELRMIASAGDVLPPHAAAAVRRGEHPPVVTNLYGPVEATSFALGLAIPDYMSPDMPVPVGRPADNTRVVVLDSALRPVPAGVTGEIYLSGAGLANGYHRDPVRTADRFVADPFDPAGARMYRTGDLGSWDADGLLHFLGRADRQLKINGFRVEPGEVEAAILREPGITAAIVTARRAASGQSLIAHVVGDSAVDTAALRTRLAATLPSYLVPSAIVAMDELPLTPIGKLDVGALPMPVAGDRVPVRTQRQQVIATTFAQALGVVEVGVTDDFFALGGNSLSAIRVVAGLRSALGVTVSLRDLFESPTIAALEQTLDRREPGHVPHSIAAVRRTDPIPLTPAQHRLWTVNYLSGNRPDYLIATGLELHGALDMTAVEAAVNDLVERHEILRTVLPYALDGPIQRILPMESAQPDFRIVDISGGESVDRAIDSELLRGFDLTTEPPLRIRLYRSSPEHHVLLGVLHHVAGDGESLAVLQRDLLTAYRARATGQAPQWPIPATQYADYTLWLRQSLESGGAHGGLLTRQARYWRTALDGLSPHPVLPTDRPRAERRENTAAAVPVHLDAATHRALAHTARTHRASIYMLVHTALALALHEHGAGPDLPIGVALSARDAEGLQDLVGCVVDTAIVRVDLSADPPHSDLIQQVRERVLAAYDNKEFPFDNLVELLNPPRSRTHHPLFQVMVTYLRGVEIATAGAELTIRHRPVPVRHTPWELLLNLREEYTPDGDPAGIHGEMVYAAELFNHPTIESIVTAMTTALEMLCVPNR</sequence>
<feature type="domain" description="Carrier" evidence="4">
    <location>
        <begin position="953"/>
        <end position="1027"/>
    </location>
</feature>
<dbReference type="Gene3D" id="1.10.1200.10">
    <property type="entry name" value="ACP-like"/>
    <property type="match status" value="2"/>
</dbReference>
<dbReference type="CDD" id="cd05930">
    <property type="entry name" value="A_NRPS"/>
    <property type="match status" value="1"/>
</dbReference>
<dbReference type="FunFam" id="3.40.50.980:FF:000002">
    <property type="entry name" value="Enterobactin synthetase component F"/>
    <property type="match status" value="1"/>
</dbReference>
<dbReference type="RefSeq" id="WP_154788520.1">
    <property type="nucleotide sequence ID" value="NZ_WMBB01000006.1"/>
</dbReference>
<accession>A0A6I3L0N6</accession>
<name>A0A6I3L0N6_9NOCA</name>
<dbReference type="GO" id="GO:0005829">
    <property type="term" value="C:cytosol"/>
    <property type="evidence" value="ECO:0007669"/>
    <property type="project" value="TreeGrafter"/>
</dbReference>
<evidence type="ECO:0000313" key="5">
    <source>
        <dbReference type="EMBL" id="MTE14114.1"/>
    </source>
</evidence>
<dbReference type="SMART" id="SM00823">
    <property type="entry name" value="PKS_PP"/>
    <property type="match status" value="2"/>
</dbReference>
<keyword evidence="2" id="KW-0596">Phosphopantetheine</keyword>
<dbReference type="Proteomes" id="UP000432464">
    <property type="component" value="Unassembled WGS sequence"/>
</dbReference>
<evidence type="ECO:0000256" key="1">
    <source>
        <dbReference type="ARBA" id="ARBA00001957"/>
    </source>
</evidence>
<gene>
    <name evidence="5" type="ORF">GLP40_15250</name>
</gene>
<dbReference type="FunFam" id="1.10.1200.10:FF:000016">
    <property type="entry name" value="Non-ribosomal peptide synthase"/>
    <property type="match status" value="1"/>
</dbReference>
<dbReference type="Pfam" id="PF00501">
    <property type="entry name" value="AMP-binding"/>
    <property type="match status" value="2"/>
</dbReference>
<proteinExistence type="predicted"/>
<dbReference type="InterPro" id="IPR036736">
    <property type="entry name" value="ACP-like_sf"/>
</dbReference>
<dbReference type="PROSITE" id="PS00012">
    <property type="entry name" value="PHOSPHOPANTETHEINE"/>
    <property type="match status" value="2"/>
</dbReference>
<dbReference type="PROSITE" id="PS00455">
    <property type="entry name" value="AMP_BINDING"/>
    <property type="match status" value="2"/>
</dbReference>
<dbReference type="InterPro" id="IPR025110">
    <property type="entry name" value="AMP-bd_C"/>
</dbReference>
<dbReference type="InterPro" id="IPR020845">
    <property type="entry name" value="AMP-binding_CS"/>
</dbReference>
<evidence type="ECO:0000256" key="2">
    <source>
        <dbReference type="ARBA" id="ARBA00022450"/>
    </source>
</evidence>
<dbReference type="FunFam" id="3.40.50.980:FF:000001">
    <property type="entry name" value="Non-ribosomal peptide synthetase"/>
    <property type="match status" value="1"/>
</dbReference>
<dbReference type="InterPro" id="IPR006162">
    <property type="entry name" value="Ppantetheine_attach_site"/>
</dbReference>
<keyword evidence="3" id="KW-0597">Phosphoprotein</keyword>
<dbReference type="SUPFAM" id="SSF47336">
    <property type="entry name" value="ACP-like"/>
    <property type="match status" value="2"/>
</dbReference>
<dbReference type="Pfam" id="PF00550">
    <property type="entry name" value="PP-binding"/>
    <property type="match status" value="2"/>
</dbReference>
<dbReference type="Gene3D" id="3.30.559.10">
    <property type="entry name" value="Chloramphenicol acetyltransferase-like domain"/>
    <property type="match status" value="3"/>
</dbReference>
<dbReference type="Gene3D" id="3.40.50.12780">
    <property type="entry name" value="N-terminal domain of ligase-like"/>
    <property type="match status" value="2"/>
</dbReference>
<dbReference type="InterPro" id="IPR042099">
    <property type="entry name" value="ANL_N_sf"/>
</dbReference>
<dbReference type="UniPathway" id="UPA00011"/>
<dbReference type="InterPro" id="IPR045851">
    <property type="entry name" value="AMP-bd_C_sf"/>
</dbReference>
<reference evidence="5 6" key="1">
    <citation type="submission" date="2019-11" db="EMBL/GenBank/DDBJ databases">
        <title>Nocardia sp. nov. CT2-14 isolated from soil.</title>
        <authorList>
            <person name="Kanchanasin P."/>
            <person name="Tanasupawat S."/>
            <person name="Yuki M."/>
            <person name="Kudo T."/>
        </authorList>
    </citation>
    <scope>NUCLEOTIDE SEQUENCE [LARGE SCALE GENOMIC DNA]</scope>
    <source>
        <strain evidence="5 6">CT2-14</strain>
    </source>
</reference>
<dbReference type="Gene3D" id="3.30.559.30">
    <property type="entry name" value="Nonribosomal peptide synthetase, condensation domain"/>
    <property type="match status" value="3"/>
</dbReference>
<evidence type="ECO:0000256" key="3">
    <source>
        <dbReference type="ARBA" id="ARBA00022553"/>
    </source>
</evidence>
<dbReference type="FunFam" id="3.40.50.12780:FF:000012">
    <property type="entry name" value="Non-ribosomal peptide synthetase"/>
    <property type="match status" value="1"/>
</dbReference>
<dbReference type="GO" id="GO:0003824">
    <property type="term" value="F:catalytic activity"/>
    <property type="evidence" value="ECO:0007669"/>
    <property type="project" value="InterPro"/>
</dbReference>
<keyword evidence="6" id="KW-1185">Reference proteome</keyword>
<dbReference type="GO" id="GO:0044550">
    <property type="term" value="P:secondary metabolite biosynthetic process"/>
    <property type="evidence" value="ECO:0007669"/>
    <property type="project" value="TreeGrafter"/>
</dbReference>
<feature type="domain" description="Carrier" evidence="4">
    <location>
        <begin position="1966"/>
        <end position="2041"/>
    </location>
</feature>
<dbReference type="Pfam" id="PF00668">
    <property type="entry name" value="Condensation"/>
    <property type="match status" value="3"/>
</dbReference>
<dbReference type="SUPFAM" id="SSF52777">
    <property type="entry name" value="CoA-dependent acyltransferases"/>
    <property type="match status" value="6"/>
</dbReference>